<comment type="caution">
    <text evidence="2">The sequence shown here is derived from an EMBL/GenBank/DDBJ whole genome shotgun (WGS) entry which is preliminary data.</text>
</comment>
<dbReference type="EMBL" id="FBVY01000006">
    <property type="protein sequence ID" value="CUW88594.1"/>
    <property type="molecule type" value="Genomic_DNA"/>
</dbReference>
<gene>
    <name evidence="2" type="ORF">AGR2A_Cc140110</name>
</gene>
<reference evidence="2 3" key="1">
    <citation type="submission" date="2016-01" db="EMBL/GenBank/DDBJ databases">
        <authorList>
            <person name="Regsiter A."/>
            <person name="william w."/>
        </authorList>
    </citation>
    <scope>NUCLEOTIDE SEQUENCE [LARGE SCALE GENOMIC DNA]</scope>
    <source>
        <strain evidence="2 3">CFBP 5494</strain>
    </source>
</reference>
<name>A0A9W5AZJ8_9HYPH</name>
<protein>
    <submittedName>
        <fullName evidence="2">Uncharacterized protein</fullName>
    </submittedName>
</protein>
<evidence type="ECO:0000256" key="1">
    <source>
        <dbReference type="SAM" id="Phobius"/>
    </source>
</evidence>
<dbReference type="Proteomes" id="UP000191933">
    <property type="component" value="Unassembled WGS sequence"/>
</dbReference>
<sequence length="213" mass="23421">MSVSPTDRAQRASAAGGLLLGGFFVVLIVYGQIDGYLDRRAKQKELEGVLAQIDQIEASSDSPSLKSKKVLDLAYSNWDVVDAVNARHDPNYLLNRAGQHVQAGYQQTDPLTPSVFDKVASETCTIRVKRVDQKSPNFDTENFDGYRAAKQDFEAWRPYLADYDKAWDSCASIRDVGATVGEASGKVGEWWDSATKPLSDAVDEFKAGYQSGK</sequence>
<keyword evidence="1" id="KW-1133">Transmembrane helix</keyword>
<dbReference type="AlphaFoldDB" id="A0A9W5AZJ8"/>
<accession>A0A9W5AZJ8</accession>
<evidence type="ECO:0000313" key="3">
    <source>
        <dbReference type="Proteomes" id="UP000191933"/>
    </source>
</evidence>
<keyword evidence="1" id="KW-0472">Membrane</keyword>
<organism evidence="2 3">
    <name type="scientific">Agrobacterium genomosp. 2 str. CFBP 5494</name>
    <dbReference type="NCBI Taxonomy" id="1183436"/>
    <lineage>
        <taxon>Bacteria</taxon>
        <taxon>Pseudomonadati</taxon>
        <taxon>Pseudomonadota</taxon>
        <taxon>Alphaproteobacteria</taxon>
        <taxon>Hyphomicrobiales</taxon>
        <taxon>Rhizobiaceae</taxon>
        <taxon>Rhizobium/Agrobacterium group</taxon>
        <taxon>Agrobacterium</taxon>
        <taxon>Agrobacterium tumefaciens complex</taxon>
    </lineage>
</organism>
<feature type="transmembrane region" description="Helical" evidence="1">
    <location>
        <begin position="12"/>
        <end position="33"/>
    </location>
</feature>
<keyword evidence="1" id="KW-0812">Transmembrane</keyword>
<dbReference type="RefSeq" id="WP_080822933.1">
    <property type="nucleotide sequence ID" value="NZ_LT009718.1"/>
</dbReference>
<proteinExistence type="predicted"/>
<keyword evidence="3" id="KW-1185">Reference proteome</keyword>
<evidence type="ECO:0000313" key="2">
    <source>
        <dbReference type="EMBL" id="CUW88594.1"/>
    </source>
</evidence>